<organism evidence="2 3">
    <name type="scientific">Roseiconus nitratireducens</name>
    <dbReference type="NCBI Taxonomy" id="2605748"/>
    <lineage>
        <taxon>Bacteria</taxon>
        <taxon>Pseudomonadati</taxon>
        <taxon>Planctomycetota</taxon>
        <taxon>Planctomycetia</taxon>
        <taxon>Pirellulales</taxon>
        <taxon>Pirellulaceae</taxon>
        <taxon>Roseiconus</taxon>
    </lineage>
</organism>
<dbReference type="Proteomes" id="UP000324479">
    <property type="component" value="Unassembled WGS sequence"/>
</dbReference>
<accession>A0A5M6DFE1</accession>
<evidence type="ECO:0000313" key="2">
    <source>
        <dbReference type="EMBL" id="KAA5546113.1"/>
    </source>
</evidence>
<evidence type="ECO:0000256" key="1">
    <source>
        <dbReference type="SAM" id="SignalP"/>
    </source>
</evidence>
<comment type="caution">
    <text evidence="2">The sequence shown here is derived from an EMBL/GenBank/DDBJ whole genome shotgun (WGS) entry which is preliminary data.</text>
</comment>
<dbReference type="RefSeq" id="WP_150075120.1">
    <property type="nucleotide sequence ID" value="NZ_VWOX01000002.1"/>
</dbReference>
<dbReference type="InterPro" id="IPR017504">
    <property type="entry name" value="CHP03067_Planctomycetes"/>
</dbReference>
<keyword evidence="3" id="KW-1185">Reference proteome</keyword>
<dbReference type="EMBL" id="VWOX01000002">
    <property type="protein sequence ID" value="KAA5546113.1"/>
    <property type="molecule type" value="Genomic_DNA"/>
</dbReference>
<evidence type="ECO:0000313" key="3">
    <source>
        <dbReference type="Proteomes" id="UP000324479"/>
    </source>
</evidence>
<reference evidence="2 3" key="1">
    <citation type="submission" date="2019-08" db="EMBL/GenBank/DDBJ databases">
        <authorList>
            <person name="Dhanesh K."/>
            <person name="Kumar G."/>
            <person name="Sasikala C."/>
            <person name="Venkata Ramana C."/>
        </authorList>
    </citation>
    <scope>NUCLEOTIDE SEQUENCE [LARGE SCALE GENOMIC DNA]</scope>
    <source>
        <strain evidence="2 3">JC645</strain>
    </source>
</reference>
<feature type="chain" id="PRO_5024403423" evidence="1">
    <location>
        <begin position="26"/>
        <end position="158"/>
    </location>
</feature>
<name>A0A5M6DFE1_9BACT</name>
<protein>
    <submittedName>
        <fullName evidence="2">TIGR03067 domain-containing protein</fullName>
    </submittedName>
</protein>
<proteinExistence type="predicted"/>
<keyword evidence="1" id="KW-0732">Signal</keyword>
<dbReference type="NCBIfam" id="TIGR03067">
    <property type="entry name" value="Planc_TIGR03067"/>
    <property type="match status" value="1"/>
</dbReference>
<gene>
    <name evidence="2" type="ORF">FYK55_04245</name>
</gene>
<dbReference type="AlphaFoldDB" id="A0A5M6DFE1"/>
<feature type="signal peptide" evidence="1">
    <location>
        <begin position="1"/>
        <end position="25"/>
    </location>
</feature>
<sequence length="158" mass="17513">MTSVRPMLVATAVALSVSFCGWGIAEETAGKDESQSIREQLAGSWKLSKGVSQGRELSEDQLDGRRVMIEKNTIITFDKEKNELYRALFLIDSSASPIEITMTTDMKDVPETKALGILRLLDDGGWELCYGLPGTPRPKKFESQKGSKHMLFGMEPLK</sequence>